<evidence type="ECO:0000313" key="8">
    <source>
        <dbReference type="Proteomes" id="UP000059542"/>
    </source>
</evidence>
<keyword evidence="4" id="KW-0804">Transcription</keyword>
<dbReference type="Gene3D" id="1.10.1740.10">
    <property type="match status" value="1"/>
</dbReference>
<keyword evidence="8" id="KW-1185">Reference proteome</keyword>
<keyword evidence="3" id="KW-0731">Sigma factor</keyword>
<dbReference type="AlphaFoldDB" id="A0A0U3SWD7"/>
<gene>
    <name evidence="7" type="ORF">AUC43_06970</name>
</gene>
<dbReference type="GO" id="GO:0006352">
    <property type="term" value="P:DNA-templated transcription initiation"/>
    <property type="evidence" value="ECO:0007669"/>
    <property type="project" value="InterPro"/>
</dbReference>
<dbReference type="OrthoDB" id="679904at2"/>
<dbReference type="InterPro" id="IPR013249">
    <property type="entry name" value="RNA_pol_sigma70_r4_t2"/>
</dbReference>
<name>A0A0U3SWD7_9BACT</name>
<dbReference type="GO" id="GO:0003677">
    <property type="term" value="F:DNA binding"/>
    <property type="evidence" value="ECO:0007669"/>
    <property type="project" value="InterPro"/>
</dbReference>
<dbReference type="RefSeq" id="WP_068191359.1">
    <property type="nucleotide sequence ID" value="NZ_CP013909.1"/>
</dbReference>
<evidence type="ECO:0000256" key="1">
    <source>
        <dbReference type="ARBA" id="ARBA00010641"/>
    </source>
</evidence>
<dbReference type="InterPro" id="IPR007627">
    <property type="entry name" value="RNA_pol_sigma70_r2"/>
</dbReference>
<dbReference type="InterPro" id="IPR013325">
    <property type="entry name" value="RNA_pol_sigma_r2"/>
</dbReference>
<feature type="domain" description="RNA polymerase sigma factor 70 region 4 type 2" evidence="6">
    <location>
        <begin position="143"/>
        <end position="194"/>
    </location>
</feature>
<dbReference type="Gene3D" id="1.10.10.10">
    <property type="entry name" value="Winged helix-like DNA-binding domain superfamily/Winged helix DNA-binding domain"/>
    <property type="match status" value="1"/>
</dbReference>
<accession>A0A0U3SWD7</accession>
<evidence type="ECO:0000256" key="2">
    <source>
        <dbReference type="ARBA" id="ARBA00023015"/>
    </source>
</evidence>
<evidence type="ECO:0000256" key="3">
    <source>
        <dbReference type="ARBA" id="ARBA00023082"/>
    </source>
</evidence>
<evidence type="ECO:0008006" key="9">
    <source>
        <dbReference type="Google" id="ProtNLM"/>
    </source>
</evidence>
<dbReference type="InterPro" id="IPR014284">
    <property type="entry name" value="RNA_pol_sigma-70_dom"/>
</dbReference>
<dbReference type="InterPro" id="IPR036388">
    <property type="entry name" value="WH-like_DNA-bd_sf"/>
</dbReference>
<comment type="similarity">
    <text evidence="1">Belongs to the sigma-70 factor family. ECF subfamily.</text>
</comment>
<reference evidence="7 8" key="1">
    <citation type="submission" date="2015-12" db="EMBL/GenBank/DDBJ databases">
        <authorList>
            <person name="Shamseldin A."/>
            <person name="Moawad H."/>
            <person name="Abd El-Rahim W.M."/>
            <person name="Sadowsky M.J."/>
        </authorList>
    </citation>
    <scope>NUCLEOTIDE SEQUENCE [LARGE SCALE GENOMIC DNA]</scope>
    <source>
        <strain evidence="7 8">DG5B</strain>
    </source>
</reference>
<evidence type="ECO:0000259" key="5">
    <source>
        <dbReference type="Pfam" id="PF04542"/>
    </source>
</evidence>
<dbReference type="SUPFAM" id="SSF88659">
    <property type="entry name" value="Sigma3 and sigma4 domains of RNA polymerase sigma factors"/>
    <property type="match status" value="1"/>
</dbReference>
<dbReference type="EMBL" id="CP013909">
    <property type="protein sequence ID" value="ALW84851.1"/>
    <property type="molecule type" value="Genomic_DNA"/>
</dbReference>
<dbReference type="STRING" id="1411621.AUC43_06970"/>
<proteinExistence type="inferred from homology"/>
<evidence type="ECO:0000313" key="7">
    <source>
        <dbReference type="EMBL" id="ALW84851.1"/>
    </source>
</evidence>
<dbReference type="GO" id="GO:0016987">
    <property type="term" value="F:sigma factor activity"/>
    <property type="evidence" value="ECO:0007669"/>
    <property type="project" value="UniProtKB-KW"/>
</dbReference>
<sequence>MMLINLLISMKVLPFSLDTPAAPVAACDDAALLRALAQDDEQAFAEIYERYWDDLHAHACRKLGCPHEAEEVVQDLFVALWDKRHRAAGIEQLKAYLFTALKYRVIDCIRAQAVRQAHAAAPPAPSAHRGTEEAVAVGDLAAALAASLRRLPGHAREVFRLSRLEHRTVPEIAAHLQVSPKTVEYHLARSLRMLRGCLREFMVSVLLLAVLNG</sequence>
<feature type="domain" description="RNA polymerase sigma-70 region 2" evidence="5">
    <location>
        <begin position="47"/>
        <end position="113"/>
    </location>
</feature>
<protein>
    <recommendedName>
        <fullName evidence="9">HTH luxR-type domain-containing protein</fullName>
    </recommendedName>
</protein>
<dbReference type="Pfam" id="PF08281">
    <property type="entry name" value="Sigma70_r4_2"/>
    <property type="match status" value="1"/>
</dbReference>
<dbReference type="PANTHER" id="PTHR43133:SF46">
    <property type="entry name" value="RNA POLYMERASE SIGMA-70 FACTOR ECF SUBFAMILY"/>
    <property type="match status" value="1"/>
</dbReference>
<organism evidence="7 8">
    <name type="scientific">Hymenobacter sedentarius</name>
    <dbReference type="NCBI Taxonomy" id="1411621"/>
    <lineage>
        <taxon>Bacteria</taxon>
        <taxon>Pseudomonadati</taxon>
        <taxon>Bacteroidota</taxon>
        <taxon>Cytophagia</taxon>
        <taxon>Cytophagales</taxon>
        <taxon>Hymenobacteraceae</taxon>
        <taxon>Hymenobacter</taxon>
    </lineage>
</organism>
<evidence type="ECO:0000256" key="4">
    <source>
        <dbReference type="ARBA" id="ARBA00023163"/>
    </source>
</evidence>
<evidence type="ECO:0000259" key="6">
    <source>
        <dbReference type="Pfam" id="PF08281"/>
    </source>
</evidence>
<dbReference type="Pfam" id="PF04542">
    <property type="entry name" value="Sigma70_r2"/>
    <property type="match status" value="1"/>
</dbReference>
<dbReference type="KEGG" id="hyg:AUC43_06970"/>
<dbReference type="PANTHER" id="PTHR43133">
    <property type="entry name" value="RNA POLYMERASE ECF-TYPE SIGMA FACTO"/>
    <property type="match status" value="1"/>
</dbReference>
<dbReference type="InterPro" id="IPR039425">
    <property type="entry name" value="RNA_pol_sigma-70-like"/>
</dbReference>
<dbReference type="NCBIfam" id="TIGR02937">
    <property type="entry name" value="sigma70-ECF"/>
    <property type="match status" value="1"/>
</dbReference>
<dbReference type="SUPFAM" id="SSF88946">
    <property type="entry name" value="Sigma2 domain of RNA polymerase sigma factors"/>
    <property type="match status" value="1"/>
</dbReference>
<dbReference type="Proteomes" id="UP000059542">
    <property type="component" value="Chromosome"/>
</dbReference>
<dbReference type="InterPro" id="IPR013324">
    <property type="entry name" value="RNA_pol_sigma_r3/r4-like"/>
</dbReference>
<keyword evidence="2" id="KW-0805">Transcription regulation</keyword>